<evidence type="ECO:0000256" key="1">
    <source>
        <dbReference type="SAM" id="Phobius"/>
    </source>
</evidence>
<feature type="transmembrane region" description="Helical" evidence="1">
    <location>
        <begin position="734"/>
        <end position="754"/>
    </location>
</feature>
<keyword evidence="1" id="KW-0472">Membrane</keyword>
<accession>A0A843U276</accession>
<evidence type="ECO:0000313" key="2">
    <source>
        <dbReference type="EMBL" id="MQL79312.1"/>
    </source>
</evidence>
<proteinExistence type="predicted"/>
<reference evidence="2" key="1">
    <citation type="submission" date="2017-07" db="EMBL/GenBank/DDBJ databases">
        <title>Taro Niue Genome Assembly and Annotation.</title>
        <authorList>
            <person name="Atibalentja N."/>
            <person name="Keating K."/>
            <person name="Fields C.J."/>
        </authorList>
    </citation>
    <scope>NUCLEOTIDE SEQUENCE</scope>
    <source>
        <strain evidence="2">Niue_2</strain>
        <tissue evidence="2">Leaf</tissue>
    </source>
</reference>
<feature type="transmembrane region" description="Helical" evidence="1">
    <location>
        <begin position="664"/>
        <end position="685"/>
    </location>
</feature>
<organism evidence="2 3">
    <name type="scientific">Colocasia esculenta</name>
    <name type="common">Wild taro</name>
    <name type="synonym">Arum esculentum</name>
    <dbReference type="NCBI Taxonomy" id="4460"/>
    <lineage>
        <taxon>Eukaryota</taxon>
        <taxon>Viridiplantae</taxon>
        <taxon>Streptophyta</taxon>
        <taxon>Embryophyta</taxon>
        <taxon>Tracheophyta</taxon>
        <taxon>Spermatophyta</taxon>
        <taxon>Magnoliopsida</taxon>
        <taxon>Liliopsida</taxon>
        <taxon>Araceae</taxon>
        <taxon>Aroideae</taxon>
        <taxon>Colocasieae</taxon>
        <taxon>Colocasia</taxon>
    </lineage>
</organism>
<dbReference type="EMBL" id="NMUH01000447">
    <property type="protein sequence ID" value="MQL79312.1"/>
    <property type="molecule type" value="Genomic_DNA"/>
</dbReference>
<keyword evidence="3" id="KW-1185">Reference proteome</keyword>
<keyword evidence="1" id="KW-0812">Transmembrane</keyword>
<gene>
    <name evidence="2" type="ORF">Taro_011750</name>
</gene>
<protein>
    <submittedName>
        <fullName evidence="2">Uncharacterized protein</fullName>
    </submittedName>
</protein>
<sequence>MDAKIITGVQGPCRLLRVLWLEEDLLGQFQEVAEAPPRSPSSELLGDLHVEGMTGSLPLCFSSLLDAEDLQNQLQGGEMRSGERPLQVQGVGEALTHSPCRLDSPRAVGGHPLNGCHALFHKIAALLRMQAREVDVQIAGRRRTSFRTCWGRVEELLVAGELWNDHKKAIFFPLSSAATCTNRPLGVELSLFDSSIVFLLVPTFALHLDGTKLEASVDFHLFFEERALKGTMFTPEQFLRLSSTKASICPGKIVYFSQLTGRLKSVEETLAAMGWSRLCQISEPTFQGALKAFYLSLQITVEGLVTGSVKGTTVTVSEELLVELLDFPNCGHNISEVESMEKQKFGVIGSLGSITKKGLLVNELSIEKRILHSIITNIITPKAEGQVCQGDLSDCRDIPEGRVLVAVWAAVTLRLVMRHPAPSHFGGRRLKALAGTPFPFLSFSFPFSPRGKAFLYRDPDEERGGVGGGSCGAWSSVVERGGGVLAVVKSLWVSVLPKSVDVVCVVTPGCSIPAVCLPSDVATAVRVATSEETSLWVLVTTRFPAATERLLRLPFLSQWYRDGLGRRNSTRLASGVSVASLACRRESVATVAGYAFYERGCWFAHAMVEFFIGLHVRVGVSRRLREPTCGVAFTGAGLCEVLPEFFSVGSGGMRVSSPSMTASVLVEVFVVLPLWFEVSIVWLVVVALPSKLRVEVCYCCVGRCVLVGFPERCLGGSGGGLACVVSEVLLAVEWFVFVLGYRCVAPVVVFLFIFEFLGCTGGTSCVLVVGWFASLLAPCVLSQMVV</sequence>
<name>A0A843U276_COLES</name>
<dbReference type="Proteomes" id="UP000652761">
    <property type="component" value="Unassembled WGS sequence"/>
</dbReference>
<dbReference type="AlphaFoldDB" id="A0A843U276"/>
<comment type="caution">
    <text evidence="2">The sequence shown here is derived from an EMBL/GenBank/DDBJ whole genome shotgun (WGS) entry which is preliminary data.</text>
</comment>
<keyword evidence="1" id="KW-1133">Transmembrane helix</keyword>
<evidence type="ECO:0000313" key="3">
    <source>
        <dbReference type="Proteomes" id="UP000652761"/>
    </source>
</evidence>
<feature type="transmembrane region" description="Helical" evidence="1">
    <location>
        <begin position="766"/>
        <end position="785"/>
    </location>
</feature>